<dbReference type="OrthoDB" id="5307922at2759"/>
<dbReference type="Gene3D" id="2.120.10.30">
    <property type="entry name" value="TolB, C-terminal domain"/>
    <property type="match status" value="1"/>
</dbReference>
<name>A0A6D2HGR9_9BRAS</name>
<dbReference type="Proteomes" id="UP000467841">
    <property type="component" value="Unassembled WGS sequence"/>
</dbReference>
<dbReference type="AlphaFoldDB" id="A0A6D2HGR9"/>
<dbReference type="PANTHER" id="PTHR10426:SF111">
    <property type="entry name" value="PROTEIN STRICTOSIDINE SYNTHASE-LIKE 1"/>
    <property type="match status" value="1"/>
</dbReference>
<evidence type="ECO:0000313" key="2">
    <source>
        <dbReference type="Proteomes" id="UP000467841"/>
    </source>
</evidence>
<dbReference type="InterPro" id="IPR011042">
    <property type="entry name" value="6-blade_b-propeller_TolB-like"/>
</dbReference>
<evidence type="ECO:0000313" key="1">
    <source>
        <dbReference type="EMBL" id="CAA7014445.1"/>
    </source>
</evidence>
<dbReference type="PANTHER" id="PTHR10426">
    <property type="entry name" value="STRICTOSIDINE SYNTHASE-RELATED"/>
    <property type="match status" value="1"/>
</dbReference>
<protein>
    <recommendedName>
        <fullName evidence="3">Strictosidine synthase conserved region domain-containing protein</fullName>
    </recommendedName>
</protein>
<proteinExistence type="predicted"/>
<organism evidence="1 2">
    <name type="scientific">Microthlaspi erraticum</name>
    <dbReference type="NCBI Taxonomy" id="1685480"/>
    <lineage>
        <taxon>Eukaryota</taxon>
        <taxon>Viridiplantae</taxon>
        <taxon>Streptophyta</taxon>
        <taxon>Embryophyta</taxon>
        <taxon>Tracheophyta</taxon>
        <taxon>Spermatophyta</taxon>
        <taxon>Magnoliopsida</taxon>
        <taxon>eudicotyledons</taxon>
        <taxon>Gunneridae</taxon>
        <taxon>Pentapetalae</taxon>
        <taxon>rosids</taxon>
        <taxon>malvids</taxon>
        <taxon>Brassicales</taxon>
        <taxon>Brassicaceae</taxon>
        <taxon>Coluteocarpeae</taxon>
        <taxon>Microthlaspi</taxon>
    </lineage>
</organism>
<keyword evidence="2" id="KW-1185">Reference proteome</keyword>
<dbReference type="GO" id="GO:0016787">
    <property type="term" value="F:hydrolase activity"/>
    <property type="evidence" value="ECO:0007669"/>
    <property type="project" value="TreeGrafter"/>
</dbReference>
<accession>A0A6D2HGR9</accession>
<dbReference type="EMBL" id="CACVBM020000111">
    <property type="protein sequence ID" value="CAA7014445.1"/>
    <property type="molecule type" value="Genomic_DNA"/>
</dbReference>
<dbReference type="GO" id="GO:0012505">
    <property type="term" value="C:endomembrane system"/>
    <property type="evidence" value="ECO:0007669"/>
    <property type="project" value="TreeGrafter"/>
</dbReference>
<reference evidence="1" key="1">
    <citation type="submission" date="2020-01" db="EMBL/GenBank/DDBJ databases">
        <authorList>
            <person name="Mishra B."/>
        </authorList>
    </citation>
    <scope>NUCLEOTIDE SEQUENCE [LARGE SCALE GENOMIC DNA]</scope>
</reference>
<comment type="caution">
    <text evidence="1">The sequence shown here is derived from an EMBL/GenBank/DDBJ whole genome shotgun (WGS) entry which is preliminary data.</text>
</comment>
<gene>
    <name evidence="1" type="ORF">MERR_LOCUS1679</name>
</gene>
<evidence type="ECO:0008006" key="3">
    <source>
        <dbReference type="Google" id="ProtNLM"/>
    </source>
</evidence>
<sequence length="126" mass="14765">MVRSTQRWFVLNSCDVPTQLVHRYWAKEPKYGTRNIFAKLPSYANDIRRTETGDLWVALHSKKTPFLGGKPHAVAVKLCGETSEVLEILEDSERKNMKFVSEVQERYRKLWFGCVFLPSVWVLDCW</sequence>